<reference evidence="2" key="1">
    <citation type="submission" date="2022-11" db="UniProtKB">
        <authorList>
            <consortium name="WormBaseParasite"/>
        </authorList>
    </citation>
    <scope>IDENTIFICATION</scope>
</reference>
<organism evidence="1 2">
    <name type="scientific">Romanomermis culicivorax</name>
    <name type="common">Nematode worm</name>
    <dbReference type="NCBI Taxonomy" id="13658"/>
    <lineage>
        <taxon>Eukaryota</taxon>
        <taxon>Metazoa</taxon>
        <taxon>Ecdysozoa</taxon>
        <taxon>Nematoda</taxon>
        <taxon>Enoplea</taxon>
        <taxon>Dorylaimia</taxon>
        <taxon>Mermithida</taxon>
        <taxon>Mermithoidea</taxon>
        <taxon>Mermithidae</taxon>
        <taxon>Romanomermis</taxon>
    </lineage>
</organism>
<evidence type="ECO:0000313" key="1">
    <source>
        <dbReference type="Proteomes" id="UP000887565"/>
    </source>
</evidence>
<dbReference type="Proteomes" id="UP000887565">
    <property type="component" value="Unplaced"/>
</dbReference>
<proteinExistence type="predicted"/>
<sequence length="116" mass="12822">MVVQQGVSEDMQQKFFFKIEKVTTTGKTAEKLFVKYNSGAVDAKPNHKVSVGQPQKIGLLASIPGELESARMHATIASHISTVCRYISRACACDKRINASRKRLVVLPSSRAAFRR</sequence>
<dbReference type="WBParaSite" id="nRc.2.0.1.t29462-RA">
    <property type="protein sequence ID" value="nRc.2.0.1.t29462-RA"/>
    <property type="gene ID" value="nRc.2.0.1.g29462"/>
</dbReference>
<name>A0A915JUI8_ROMCU</name>
<evidence type="ECO:0000313" key="2">
    <source>
        <dbReference type="WBParaSite" id="nRc.2.0.1.t29462-RA"/>
    </source>
</evidence>
<accession>A0A915JUI8</accession>
<keyword evidence="1" id="KW-1185">Reference proteome</keyword>
<protein>
    <submittedName>
        <fullName evidence="2">Uncharacterized protein</fullName>
    </submittedName>
</protein>
<dbReference type="AlphaFoldDB" id="A0A915JUI8"/>